<proteinExistence type="predicted"/>
<organism evidence="2 3">
    <name type="scientific">Mycobacterium phage Kimona</name>
    <dbReference type="NCBI Taxonomy" id="2024295"/>
    <lineage>
        <taxon>Viruses</taxon>
        <taxon>Duplodnaviria</taxon>
        <taxon>Heunggongvirae</taxon>
        <taxon>Uroviricota</taxon>
        <taxon>Caudoviricetes</taxon>
        <taxon>Kimonavirus</taxon>
        <taxon>Kimonavirus kimona</taxon>
    </lineage>
</organism>
<gene>
    <name evidence="2" type="primary">87</name>
    <name evidence="2" type="ORF">PBI_KIMONA_87</name>
</gene>
<name>A0A249XU43_9CAUD</name>
<dbReference type="RefSeq" id="YP_010062386.1">
    <property type="nucleotide sequence ID" value="NC_054793.1"/>
</dbReference>
<dbReference type="GeneID" id="64872051"/>
<feature type="region of interest" description="Disordered" evidence="1">
    <location>
        <begin position="1"/>
        <end position="21"/>
    </location>
</feature>
<accession>A0A249XU43</accession>
<protein>
    <submittedName>
        <fullName evidence="2">Uncharacterized protein</fullName>
    </submittedName>
</protein>
<dbReference type="KEGG" id="vg:64872051"/>
<dbReference type="Proteomes" id="UP000222598">
    <property type="component" value="Segment"/>
</dbReference>
<keyword evidence="3" id="KW-1185">Reference proteome</keyword>
<reference evidence="3" key="1">
    <citation type="submission" date="2017-07" db="EMBL/GenBank/DDBJ databases">
        <authorList>
            <person name="Sun Z.S."/>
            <person name="Albrecht U."/>
            <person name="Echele G."/>
            <person name="Lee C.C."/>
        </authorList>
    </citation>
    <scope>NUCLEOTIDE SEQUENCE [LARGE SCALE GENOMIC DNA]</scope>
</reference>
<dbReference type="EMBL" id="MF472895">
    <property type="protein sequence ID" value="ASZ75523.1"/>
    <property type="molecule type" value="Genomic_DNA"/>
</dbReference>
<feature type="compositionally biased region" description="Polar residues" evidence="1">
    <location>
        <begin position="7"/>
        <end position="17"/>
    </location>
</feature>
<evidence type="ECO:0000256" key="1">
    <source>
        <dbReference type="SAM" id="MobiDB-lite"/>
    </source>
</evidence>
<evidence type="ECO:0000313" key="2">
    <source>
        <dbReference type="EMBL" id="ASZ75523.1"/>
    </source>
</evidence>
<evidence type="ECO:0000313" key="3">
    <source>
        <dbReference type="Proteomes" id="UP000222598"/>
    </source>
</evidence>
<sequence>MKRDTIVQITGKSSSGSPHGLLVEAEPTGGLRFTVTGHDGKKRHAAVILPEAEVSAALVSIIDHLTGEK</sequence>